<dbReference type="RefSeq" id="WP_092019624.1">
    <property type="nucleotide sequence ID" value="NZ_FOXH01000020.1"/>
</dbReference>
<dbReference type="GO" id="GO:0008374">
    <property type="term" value="F:O-acyltransferase activity"/>
    <property type="evidence" value="ECO:0007669"/>
    <property type="project" value="TreeGrafter"/>
</dbReference>
<evidence type="ECO:0000313" key="5">
    <source>
        <dbReference type="Proteomes" id="UP000199306"/>
    </source>
</evidence>
<dbReference type="Proteomes" id="UP000199306">
    <property type="component" value="Unassembled WGS sequence"/>
</dbReference>
<feature type="transmembrane region" description="Helical" evidence="3">
    <location>
        <begin position="24"/>
        <end position="43"/>
    </location>
</feature>
<dbReference type="Gene3D" id="2.160.10.10">
    <property type="entry name" value="Hexapeptide repeat proteins"/>
    <property type="match status" value="2"/>
</dbReference>
<proteinExistence type="inferred from homology"/>
<dbReference type="STRING" id="1079859.SAMN04515674_12050"/>
<keyword evidence="3" id="KW-0812">Transmembrane</keyword>
<gene>
    <name evidence="4" type="ORF">SAMN04515674_12050</name>
</gene>
<dbReference type="InterPro" id="IPR001451">
    <property type="entry name" value="Hexapep"/>
</dbReference>
<evidence type="ECO:0000256" key="2">
    <source>
        <dbReference type="ARBA" id="ARBA00022679"/>
    </source>
</evidence>
<dbReference type="Pfam" id="PF00132">
    <property type="entry name" value="Hexapep"/>
    <property type="match status" value="1"/>
</dbReference>
<sequence length="228" mass="24585">MNIVNKILSKIKGQDYVIDNNVSLFYLLMLIFSRFLMLIRGYLSFIKSGRLFFIGSGVTIKARNLMKVGKGVTIDNDCYIDALSKDGILLGNNVSLGKRTVIECSGSLKHLGKGIKVGESVGLGRDCFYGCAGGIEIGDDTIIGNYVSFHSENHNISDLQIPIRLQGVNHKGIKIGKNCWIGAKVTVLDGAIVKDGCIIAAGAVVSAGVYEENGIYGGIPARLLKKRE</sequence>
<organism evidence="4 5">
    <name type="scientific">Pseudarcicella hirudinis</name>
    <dbReference type="NCBI Taxonomy" id="1079859"/>
    <lineage>
        <taxon>Bacteria</taxon>
        <taxon>Pseudomonadati</taxon>
        <taxon>Bacteroidota</taxon>
        <taxon>Cytophagia</taxon>
        <taxon>Cytophagales</taxon>
        <taxon>Flectobacillaceae</taxon>
        <taxon>Pseudarcicella</taxon>
    </lineage>
</organism>
<name>A0A1I5YP48_9BACT</name>
<protein>
    <submittedName>
        <fullName evidence="4">Transferase hexapeptide (Six repeat-containing protein)</fullName>
    </submittedName>
</protein>
<evidence type="ECO:0000256" key="3">
    <source>
        <dbReference type="SAM" id="Phobius"/>
    </source>
</evidence>
<dbReference type="GO" id="GO:0005829">
    <property type="term" value="C:cytosol"/>
    <property type="evidence" value="ECO:0007669"/>
    <property type="project" value="TreeGrafter"/>
</dbReference>
<reference evidence="4 5" key="1">
    <citation type="submission" date="2016-10" db="EMBL/GenBank/DDBJ databases">
        <authorList>
            <person name="de Groot N.N."/>
        </authorList>
    </citation>
    <scope>NUCLEOTIDE SEQUENCE [LARGE SCALE GENOMIC DNA]</scope>
    <source>
        <strain evidence="5">E92,LMG 26720,CCM 7988</strain>
    </source>
</reference>
<dbReference type="AlphaFoldDB" id="A0A1I5YP48"/>
<dbReference type="InterPro" id="IPR051159">
    <property type="entry name" value="Hexapeptide_acetyltransf"/>
</dbReference>
<dbReference type="SUPFAM" id="SSF51161">
    <property type="entry name" value="Trimeric LpxA-like enzymes"/>
    <property type="match status" value="1"/>
</dbReference>
<dbReference type="EMBL" id="FOXH01000020">
    <property type="protein sequence ID" value="SFQ46014.1"/>
    <property type="molecule type" value="Genomic_DNA"/>
</dbReference>
<keyword evidence="3" id="KW-1133">Transmembrane helix</keyword>
<comment type="similarity">
    <text evidence="1">Belongs to the transferase hexapeptide repeat family.</text>
</comment>
<keyword evidence="5" id="KW-1185">Reference proteome</keyword>
<dbReference type="InterPro" id="IPR011004">
    <property type="entry name" value="Trimer_LpxA-like_sf"/>
</dbReference>
<dbReference type="PANTHER" id="PTHR23416">
    <property type="entry name" value="SIALIC ACID SYNTHASE-RELATED"/>
    <property type="match status" value="1"/>
</dbReference>
<dbReference type="OrthoDB" id="9814490at2"/>
<evidence type="ECO:0000256" key="1">
    <source>
        <dbReference type="ARBA" id="ARBA00007274"/>
    </source>
</evidence>
<accession>A0A1I5YP48</accession>
<keyword evidence="3" id="KW-0472">Membrane</keyword>
<evidence type="ECO:0000313" key="4">
    <source>
        <dbReference type="EMBL" id="SFQ46014.1"/>
    </source>
</evidence>
<keyword evidence="2 4" id="KW-0808">Transferase</keyword>
<dbReference type="CDD" id="cd04647">
    <property type="entry name" value="LbH_MAT_like"/>
    <property type="match status" value="1"/>
</dbReference>
<dbReference type="PANTHER" id="PTHR23416:SF23">
    <property type="entry name" value="ACETYLTRANSFERASE C18B11.09C-RELATED"/>
    <property type="match status" value="1"/>
</dbReference>